<dbReference type="InterPro" id="IPR036052">
    <property type="entry name" value="TrpB-like_PALP_sf"/>
</dbReference>
<dbReference type="RefSeq" id="WP_311616376.1">
    <property type="nucleotide sequence ID" value="NZ_JAVREV010000002.1"/>
</dbReference>
<protein>
    <submittedName>
        <fullName evidence="5">Pyridoxal-phosphate dependent enzyme</fullName>
    </submittedName>
</protein>
<dbReference type="SUPFAM" id="SSF53686">
    <property type="entry name" value="Tryptophan synthase beta subunit-like PLP-dependent enzymes"/>
    <property type="match status" value="1"/>
</dbReference>
<evidence type="ECO:0000313" key="5">
    <source>
        <dbReference type="EMBL" id="MDT0442081.1"/>
    </source>
</evidence>
<dbReference type="InterPro" id="IPR050147">
    <property type="entry name" value="Ser/Thr_Dehydratase"/>
</dbReference>
<sequence length="321" mass="32585">MSERDSAPGPGFDLDLDLIAEAARVVDPVFLHSPQYVDEQLCARLGRRVLVKVETLNPLRSFKGRGADFLVRGLAPGSTVVCGSSGGNFGQAVAYAAARHGMRAEVFVPSGASAVKTDRMAALGARVHRVGGAPKAHAQAHAAAGPDRVFVVDGRDAAVAEGAGTIGVELLRTGGYDTVVLPVGDGALITGVARWLKAHAPGVRIVGAAAAAAPALVRSWREGRVVAVERRNAFAAGISIDAPEPEAVARTRALVDDMVLVEDAELLSAMRLAAETLGILPEPAGVAGLAALAGGGVPGDVAATVITGANADLGLYASAFS</sequence>
<reference evidence="6" key="1">
    <citation type="submission" date="2023-07" db="EMBL/GenBank/DDBJ databases">
        <title>30 novel species of actinomycetes from the DSMZ collection.</title>
        <authorList>
            <person name="Nouioui I."/>
        </authorList>
    </citation>
    <scope>NUCLEOTIDE SEQUENCE [LARGE SCALE GENOMIC DNA]</scope>
    <source>
        <strain evidence="6">DSM 41886</strain>
    </source>
</reference>
<dbReference type="EMBL" id="JAVREV010000002">
    <property type="protein sequence ID" value="MDT0442081.1"/>
    <property type="molecule type" value="Genomic_DNA"/>
</dbReference>
<keyword evidence="6" id="KW-1185">Reference proteome</keyword>
<evidence type="ECO:0000259" key="4">
    <source>
        <dbReference type="Pfam" id="PF00291"/>
    </source>
</evidence>
<evidence type="ECO:0000313" key="6">
    <source>
        <dbReference type="Proteomes" id="UP001183615"/>
    </source>
</evidence>
<dbReference type="Gene3D" id="3.40.50.1100">
    <property type="match status" value="2"/>
</dbReference>
<name>A0ABU2S072_9ACTN</name>
<evidence type="ECO:0000256" key="3">
    <source>
        <dbReference type="ARBA" id="ARBA00023239"/>
    </source>
</evidence>
<comment type="caution">
    <text evidence="5">The sequence shown here is derived from an EMBL/GenBank/DDBJ whole genome shotgun (WGS) entry which is preliminary data.</text>
</comment>
<dbReference type="Proteomes" id="UP001183615">
    <property type="component" value="Unassembled WGS sequence"/>
</dbReference>
<comment type="cofactor">
    <cofactor evidence="1">
        <name>pyridoxal 5'-phosphate</name>
        <dbReference type="ChEBI" id="CHEBI:597326"/>
    </cofactor>
</comment>
<keyword evidence="3" id="KW-0456">Lyase</keyword>
<dbReference type="PANTHER" id="PTHR48078">
    <property type="entry name" value="THREONINE DEHYDRATASE, MITOCHONDRIAL-RELATED"/>
    <property type="match status" value="1"/>
</dbReference>
<evidence type="ECO:0000256" key="1">
    <source>
        <dbReference type="ARBA" id="ARBA00001933"/>
    </source>
</evidence>
<accession>A0ABU2S072</accession>
<organism evidence="5 6">
    <name type="scientific">Streptomyces johnsoniae</name>
    <dbReference type="NCBI Taxonomy" id="3075532"/>
    <lineage>
        <taxon>Bacteria</taxon>
        <taxon>Bacillati</taxon>
        <taxon>Actinomycetota</taxon>
        <taxon>Actinomycetes</taxon>
        <taxon>Kitasatosporales</taxon>
        <taxon>Streptomycetaceae</taxon>
        <taxon>Streptomyces</taxon>
    </lineage>
</organism>
<feature type="domain" description="Tryptophan synthase beta chain-like PALP" evidence="4">
    <location>
        <begin position="42"/>
        <end position="308"/>
    </location>
</feature>
<gene>
    <name evidence="5" type="ORF">RM779_05630</name>
</gene>
<keyword evidence="2" id="KW-0663">Pyridoxal phosphate</keyword>
<evidence type="ECO:0000256" key="2">
    <source>
        <dbReference type="ARBA" id="ARBA00022898"/>
    </source>
</evidence>
<dbReference type="Pfam" id="PF00291">
    <property type="entry name" value="PALP"/>
    <property type="match status" value="1"/>
</dbReference>
<proteinExistence type="predicted"/>
<dbReference type="InterPro" id="IPR001926">
    <property type="entry name" value="TrpB-like_PALP"/>
</dbReference>